<dbReference type="FunFam" id="3.30.110.10:FF:000001">
    <property type="entry name" value="Translation initiation factor IF-3"/>
    <property type="match status" value="1"/>
</dbReference>
<keyword evidence="3 4" id="KW-0648">Protein biosynthesis</keyword>
<dbReference type="PANTHER" id="PTHR10938">
    <property type="entry name" value="TRANSLATION INITIATION FACTOR IF-3"/>
    <property type="match status" value="1"/>
</dbReference>
<dbReference type="InterPro" id="IPR019815">
    <property type="entry name" value="Translation_initiation_fac_3_C"/>
</dbReference>
<evidence type="ECO:0000256" key="2">
    <source>
        <dbReference type="ARBA" id="ARBA00022540"/>
    </source>
</evidence>
<evidence type="ECO:0000313" key="10">
    <source>
        <dbReference type="Proteomes" id="UP000286801"/>
    </source>
</evidence>
<evidence type="ECO:0000256" key="4">
    <source>
        <dbReference type="HAMAP-Rule" id="MF_00080"/>
    </source>
</evidence>
<dbReference type="NCBIfam" id="TIGR00168">
    <property type="entry name" value="infC"/>
    <property type="match status" value="1"/>
</dbReference>
<dbReference type="InterPro" id="IPR001288">
    <property type="entry name" value="Translation_initiation_fac_3"/>
</dbReference>
<comment type="similarity">
    <text evidence="1 4 6">Belongs to the IF-3 family.</text>
</comment>
<keyword evidence="4" id="KW-0963">Cytoplasm</keyword>
<gene>
    <name evidence="4" type="primary">infC</name>
    <name evidence="9" type="ORF">DSY97_09960</name>
</gene>
<dbReference type="Pfam" id="PF05198">
    <property type="entry name" value="IF3_N"/>
    <property type="match status" value="1"/>
</dbReference>
<dbReference type="GO" id="GO:0043022">
    <property type="term" value="F:ribosome binding"/>
    <property type="evidence" value="ECO:0007669"/>
    <property type="project" value="UniProtKB-ARBA"/>
</dbReference>
<dbReference type="GO" id="GO:0032790">
    <property type="term" value="P:ribosome disassembly"/>
    <property type="evidence" value="ECO:0007669"/>
    <property type="project" value="TreeGrafter"/>
</dbReference>
<dbReference type="PROSITE" id="PS00938">
    <property type="entry name" value="IF3"/>
    <property type="match status" value="1"/>
</dbReference>
<dbReference type="InterPro" id="IPR036788">
    <property type="entry name" value="T_IF-3_C_sf"/>
</dbReference>
<evidence type="ECO:0000256" key="3">
    <source>
        <dbReference type="ARBA" id="ARBA00022917"/>
    </source>
</evidence>
<dbReference type="GO" id="GO:0003743">
    <property type="term" value="F:translation initiation factor activity"/>
    <property type="evidence" value="ECO:0007669"/>
    <property type="project" value="UniProtKB-UniRule"/>
</dbReference>
<evidence type="ECO:0000256" key="6">
    <source>
        <dbReference type="RuleBase" id="RU000646"/>
    </source>
</evidence>
<evidence type="ECO:0000256" key="5">
    <source>
        <dbReference type="NCBIfam" id="TIGR00168"/>
    </source>
</evidence>
<dbReference type="SUPFAM" id="SSF55200">
    <property type="entry name" value="Translation initiation factor IF3, C-terminal domain"/>
    <property type="match status" value="1"/>
</dbReference>
<dbReference type="Pfam" id="PF00707">
    <property type="entry name" value="IF3_C"/>
    <property type="match status" value="1"/>
</dbReference>
<evidence type="ECO:0000256" key="1">
    <source>
        <dbReference type="ARBA" id="ARBA00005439"/>
    </source>
</evidence>
<keyword evidence="2 4" id="KW-0396">Initiation factor</keyword>
<accession>A0A432G1C6</accession>
<dbReference type="HAMAP" id="MF_00080">
    <property type="entry name" value="IF_3"/>
    <property type="match status" value="1"/>
</dbReference>
<dbReference type="GO" id="GO:0016020">
    <property type="term" value="C:membrane"/>
    <property type="evidence" value="ECO:0007669"/>
    <property type="project" value="TreeGrafter"/>
</dbReference>
<organism evidence="9 10">
    <name type="scientific">SAR324 cluster bacterium</name>
    <dbReference type="NCBI Taxonomy" id="2024889"/>
    <lineage>
        <taxon>Bacteria</taxon>
        <taxon>Deltaproteobacteria</taxon>
        <taxon>SAR324 cluster</taxon>
    </lineage>
</organism>
<comment type="subunit">
    <text evidence="4 6">Monomer.</text>
</comment>
<feature type="domain" description="Translation initiation factor 3 N-terminal" evidence="8">
    <location>
        <begin position="16"/>
        <end position="83"/>
    </location>
</feature>
<reference evidence="9 10" key="1">
    <citation type="submission" date="2018-06" db="EMBL/GenBank/DDBJ databases">
        <title>Combined omics and stable isotope probing to characterize newly discovered Mariana Back-Arc vent microbial communities.</title>
        <authorList>
            <person name="Trembath-Reichert E."/>
            <person name="Huber J.A."/>
        </authorList>
    </citation>
    <scope>NUCLEOTIDE SEQUENCE [LARGE SCALE GENOMIC DNA]</scope>
    <source>
        <strain evidence="9">MAG 63_1</strain>
    </source>
</reference>
<comment type="caution">
    <text evidence="9">The sequence shown here is derived from an EMBL/GenBank/DDBJ whole genome shotgun (WGS) entry which is preliminary data.</text>
</comment>
<name>A0A432G1C6_9DELT</name>
<dbReference type="InterPro" id="IPR036787">
    <property type="entry name" value="T_IF-3_N_sf"/>
</dbReference>
<dbReference type="EMBL" id="QNZL01000266">
    <property type="protein sequence ID" value="RTZ77394.1"/>
    <property type="molecule type" value="Genomic_DNA"/>
</dbReference>
<dbReference type="Gene3D" id="3.10.20.80">
    <property type="entry name" value="Translation initiation factor 3 (IF-3), N-terminal domain"/>
    <property type="match status" value="1"/>
</dbReference>
<feature type="domain" description="Translation initiation factor 3 C-terminal" evidence="7">
    <location>
        <begin position="92"/>
        <end position="176"/>
    </location>
</feature>
<protein>
    <recommendedName>
        <fullName evidence="4 5">Translation initiation factor IF-3</fullName>
    </recommendedName>
</protein>
<sequence length="181" mass="20852">MRRSRPPTRNEESTRINDQIRVNEIRLIDGDGEQVGIISTDDALEKARVANLDLVEVSPKAKPPVCRLMDYGKFKYQQSKRNHVARQNQKVVHLKEVKMKPKIEEHDFQFKLRNALRFLEDGDKVKVGVRFMGRQIAHKDLGVELLEKFQAEIGDDGTVEQPISSEGRSMHMILAPPKKRK</sequence>
<comment type="function">
    <text evidence="4 6">IF-3 binds to the 30S ribosomal subunit and shifts the equilibrium between 70S ribosomes and their 50S and 30S subunits in favor of the free subunits, thus enhancing the availability of 30S subunits on which protein synthesis initiation begins.</text>
</comment>
<dbReference type="GO" id="GO:0005829">
    <property type="term" value="C:cytosol"/>
    <property type="evidence" value="ECO:0007669"/>
    <property type="project" value="TreeGrafter"/>
</dbReference>
<dbReference type="PANTHER" id="PTHR10938:SF0">
    <property type="entry name" value="TRANSLATION INITIATION FACTOR IF-3, MITOCHONDRIAL"/>
    <property type="match status" value="1"/>
</dbReference>
<proteinExistence type="inferred from homology"/>
<dbReference type="FunFam" id="3.10.20.80:FF:000001">
    <property type="entry name" value="Translation initiation factor IF-3"/>
    <property type="match status" value="1"/>
</dbReference>
<dbReference type="SUPFAM" id="SSF54364">
    <property type="entry name" value="Translation initiation factor IF3, N-terminal domain"/>
    <property type="match status" value="1"/>
</dbReference>
<dbReference type="InterPro" id="IPR019813">
    <property type="entry name" value="Translation_initiation_fac3_CS"/>
</dbReference>
<dbReference type="AlphaFoldDB" id="A0A432G1C6"/>
<comment type="subcellular location">
    <subcellularLocation>
        <location evidence="4 6">Cytoplasm</location>
    </subcellularLocation>
</comment>
<dbReference type="InterPro" id="IPR019814">
    <property type="entry name" value="Translation_initiation_fac_3_N"/>
</dbReference>
<dbReference type="Proteomes" id="UP000286801">
    <property type="component" value="Unassembled WGS sequence"/>
</dbReference>
<evidence type="ECO:0000259" key="8">
    <source>
        <dbReference type="Pfam" id="PF05198"/>
    </source>
</evidence>
<evidence type="ECO:0000259" key="7">
    <source>
        <dbReference type="Pfam" id="PF00707"/>
    </source>
</evidence>
<evidence type="ECO:0000313" key="9">
    <source>
        <dbReference type="EMBL" id="RTZ77394.1"/>
    </source>
</evidence>
<dbReference type="Gene3D" id="3.30.110.10">
    <property type="entry name" value="Translation initiation factor 3 (IF-3), C-terminal domain"/>
    <property type="match status" value="1"/>
</dbReference>